<organism evidence="1 2">
    <name type="scientific">Candidatus Liptonbacteria bacterium CG11_big_fil_rev_8_21_14_0_20_35_14</name>
    <dbReference type="NCBI Taxonomy" id="1974634"/>
    <lineage>
        <taxon>Bacteria</taxon>
        <taxon>Candidatus Liptoniibacteriota</taxon>
    </lineage>
</organism>
<name>A0A2H0N7I3_9BACT</name>
<proteinExistence type="predicted"/>
<sequence length="151" mass="17552">MSTKQESTSHIHKAPEFSLKKTLYISIEGGLPNNEGMSTISSRICNSQSENDIIFISDISLGKFKFVKNTVSFFDWFCFFPRQNDYKDCLLYQSNNLNYVCSWFRGGCSRIKEKPSIDPCIGILASKEEFLMHCELFNNERRGEIIYREEE</sequence>
<gene>
    <name evidence="1" type="ORF">COV57_02350</name>
</gene>
<reference evidence="1 2" key="1">
    <citation type="submission" date="2017-09" db="EMBL/GenBank/DDBJ databases">
        <title>Depth-based differentiation of microbial function through sediment-hosted aquifers and enrichment of novel symbionts in the deep terrestrial subsurface.</title>
        <authorList>
            <person name="Probst A.J."/>
            <person name="Ladd B."/>
            <person name="Jarett J.K."/>
            <person name="Geller-Mcgrath D.E."/>
            <person name="Sieber C.M."/>
            <person name="Emerson J.B."/>
            <person name="Anantharaman K."/>
            <person name="Thomas B.C."/>
            <person name="Malmstrom R."/>
            <person name="Stieglmeier M."/>
            <person name="Klingl A."/>
            <person name="Woyke T."/>
            <person name="Ryan C.M."/>
            <person name="Banfield J.F."/>
        </authorList>
    </citation>
    <scope>NUCLEOTIDE SEQUENCE [LARGE SCALE GENOMIC DNA]</scope>
    <source>
        <strain evidence="1">CG11_big_fil_rev_8_21_14_0_20_35_14</strain>
    </source>
</reference>
<dbReference type="EMBL" id="PCWO01000032">
    <property type="protein sequence ID" value="PIR04849.1"/>
    <property type="molecule type" value="Genomic_DNA"/>
</dbReference>
<protein>
    <submittedName>
        <fullName evidence="1">Uncharacterized protein</fullName>
    </submittedName>
</protein>
<evidence type="ECO:0000313" key="2">
    <source>
        <dbReference type="Proteomes" id="UP000229893"/>
    </source>
</evidence>
<accession>A0A2H0N7I3</accession>
<comment type="caution">
    <text evidence="1">The sequence shown here is derived from an EMBL/GenBank/DDBJ whole genome shotgun (WGS) entry which is preliminary data.</text>
</comment>
<evidence type="ECO:0000313" key="1">
    <source>
        <dbReference type="EMBL" id="PIR04849.1"/>
    </source>
</evidence>
<dbReference type="AlphaFoldDB" id="A0A2H0N7I3"/>
<dbReference type="Proteomes" id="UP000229893">
    <property type="component" value="Unassembled WGS sequence"/>
</dbReference>